<dbReference type="EMBL" id="CP022272">
    <property type="protein sequence ID" value="ASJ95546.1"/>
    <property type="molecule type" value="Genomic_DNA"/>
</dbReference>
<protein>
    <recommendedName>
        <fullName evidence="3">RcsF protein</fullName>
    </recommendedName>
</protein>
<dbReference type="RefSeq" id="WP_088903754.1">
    <property type="nucleotide sequence ID" value="NZ_CP022272.1"/>
</dbReference>
<sequence>MKKIAITLLGVLMLPGCGNLNLSANIAPSPEEALKTYKVEVYSVEEIHRYKADSLGKVSTSFCRMRSSQPRPTESLLVGNLKHKAQKLGANGIVVMECVDHKLNNDCAEYLRCDALAYRVDFDRL</sequence>
<accession>A0AAC9TWT2</accession>
<name>A0AAC9TWT2_9GAMM</name>
<evidence type="ECO:0000313" key="2">
    <source>
        <dbReference type="Proteomes" id="UP000198233"/>
    </source>
</evidence>
<dbReference type="AlphaFoldDB" id="A0AAC9TWT2"/>
<gene>
    <name evidence="1" type="ORF">CFF01_02515</name>
</gene>
<reference evidence="1 2" key="1">
    <citation type="submission" date="2017-06" db="EMBL/GenBank/DDBJ databases">
        <title>Complete genome sequence of Shewanella marisflavi EP1 associated with anaerobic 2,4-dinitrotoluene reduction and salt tolerance.</title>
        <authorList>
            <person name="Huang J."/>
        </authorList>
    </citation>
    <scope>NUCLEOTIDE SEQUENCE [LARGE SCALE GENOMIC DNA]</scope>
    <source>
        <strain evidence="1 2">EP1</strain>
    </source>
</reference>
<evidence type="ECO:0008006" key="3">
    <source>
        <dbReference type="Google" id="ProtNLM"/>
    </source>
</evidence>
<dbReference type="KEGG" id="smav:CFF01_02515"/>
<dbReference type="Proteomes" id="UP000198233">
    <property type="component" value="Chromosome"/>
</dbReference>
<proteinExistence type="predicted"/>
<organism evidence="1 2">
    <name type="scientific">Shewanella marisflavi</name>
    <dbReference type="NCBI Taxonomy" id="260364"/>
    <lineage>
        <taxon>Bacteria</taxon>
        <taxon>Pseudomonadati</taxon>
        <taxon>Pseudomonadota</taxon>
        <taxon>Gammaproteobacteria</taxon>
        <taxon>Alteromonadales</taxon>
        <taxon>Shewanellaceae</taxon>
        <taxon>Shewanella</taxon>
    </lineage>
</organism>
<evidence type="ECO:0000313" key="1">
    <source>
        <dbReference type="EMBL" id="ASJ95546.1"/>
    </source>
</evidence>
<dbReference type="Gene3D" id="3.30.110.70">
    <property type="entry name" value="Hypothetical protein apc22750. Chain B"/>
    <property type="match status" value="1"/>
</dbReference>